<dbReference type="Gene3D" id="1.10.600.10">
    <property type="entry name" value="Farnesyl Diphosphate Synthase"/>
    <property type="match status" value="1"/>
</dbReference>
<dbReference type="Proteomes" id="UP001575105">
    <property type="component" value="Unassembled WGS sequence"/>
</dbReference>
<sequence>MTVGHNQPQPAPPPIDSLPEPVRQSFEHCHRVTREHGRNFYHGLKLTPEPKRSAMYAMYAFMRACDDLADDAPGCPPAASPSRSEAQRSSGSTLDHIETHRRTMQQVINAEPGAPLPPGPVWPAFHHVIHHYPIDPAHLHAMLDGQRCDATQNRYATFDDLYQYCYKVASVVGFVCLAVWGHDHQPQTMKLAEYRGIAFQLTNILRDLAEDASRGRIYLPADELERFGYSPDALLAGVADVHFDRLMTYQIERAQSYYEMAATLERHIAPDCQPTSWAMCRIYEGLLERIAQNPRRVLSERVRLSGFEKLRIALTAAWRSRRARQHSLADTPAP</sequence>
<dbReference type="InterPro" id="IPR002060">
    <property type="entry name" value="Squ/phyt_synthse"/>
</dbReference>
<evidence type="ECO:0000313" key="4">
    <source>
        <dbReference type="Proteomes" id="UP001575105"/>
    </source>
</evidence>
<dbReference type="Pfam" id="PF00494">
    <property type="entry name" value="SQS_PSY"/>
    <property type="match status" value="1"/>
</dbReference>
<dbReference type="SFLD" id="SFLDG01018">
    <property type="entry name" value="Squalene/Phytoene_Synthase_Lik"/>
    <property type="match status" value="1"/>
</dbReference>
<dbReference type="SFLD" id="SFLDG01212">
    <property type="entry name" value="Phytoene_synthase_like"/>
    <property type="match status" value="1"/>
</dbReference>
<feature type="region of interest" description="Disordered" evidence="2">
    <location>
        <begin position="1"/>
        <end position="21"/>
    </location>
</feature>
<gene>
    <name evidence="3" type="ORF">ACERK3_02580</name>
</gene>
<dbReference type="RefSeq" id="WP_425344100.1">
    <property type="nucleotide sequence ID" value="NZ_JBGUBD010000002.1"/>
</dbReference>
<dbReference type="CDD" id="cd00683">
    <property type="entry name" value="Trans_IPPS_HH"/>
    <property type="match status" value="1"/>
</dbReference>
<evidence type="ECO:0000256" key="2">
    <source>
        <dbReference type="SAM" id="MobiDB-lite"/>
    </source>
</evidence>
<feature type="region of interest" description="Disordered" evidence="2">
    <location>
        <begin position="72"/>
        <end position="93"/>
    </location>
</feature>
<dbReference type="InterPro" id="IPR008949">
    <property type="entry name" value="Isoprenoid_synthase_dom_sf"/>
</dbReference>
<evidence type="ECO:0000313" key="3">
    <source>
        <dbReference type="EMBL" id="MFA9477173.1"/>
    </source>
</evidence>
<dbReference type="SFLD" id="SFLDS00005">
    <property type="entry name" value="Isoprenoid_Synthase_Type_I"/>
    <property type="match status" value="1"/>
</dbReference>
<proteinExistence type="predicted"/>
<evidence type="ECO:0000256" key="1">
    <source>
        <dbReference type="ARBA" id="ARBA00022679"/>
    </source>
</evidence>
<protein>
    <submittedName>
        <fullName evidence="3">Phytoene/squalene synthase family protein</fullName>
    </submittedName>
</protein>
<dbReference type="PANTHER" id="PTHR31480">
    <property type="entry name" value="BIFUNCTIONAL LYCOPENE CYCLASE/PHYTOENE SYNTHASE"/>
    <property type="match status" value="1"/>
</dbReference>
<dbReference type="SUPFAM" id="SSF48576">
    <property type="entry name" value="Terpenoid synthases"/>
    <property type="match status" value="1"/>
</dbReference>
<organism evidence="3 4">
    <name type="scientific">Natronomicrosphaera hydrolytica</name>
    <dbReference type="NCBI Taxonomy" id="3242702"/>
    <lineage>
        <taxon>Bacteria</taxon>
        <taxon>Pseudomonadati</taxon>
        <taxon>Planctomycetota</taxon>
        <taxon>Phycisphaerae</taxon>
        <taxon>Phycisphaerales</taxon>
        <taxon>Phycisphaeraceae</taxon>
        <taxon>Natronomicrosphaera</taxon>
    </lineage>
</organism>
<dbReference type="PROSITE" id="PS01044">
    <property type="entry name" value="SQUALEN_PHYTOEN_SYN_1"/>
    <property type="match status" value="1"/>
</dbReference>
<reference evidence="3 4" key="1">
    <citation type="submission" date="2024-08" db="EMBL/GenBank/DDBJ databases">
        <title>Whole-genome sequencing of halo(alkali)philic microorganisms from hypersaline lakes.</title>
        <authorList>
            <person name="Sorokin D.Y."/>
            <person name="Merkel A.Y."/>
            <person name="Messina E."/>
            <person name="Yakimov M."/>
        </authorList>
    </citation>
    <scope>NUCLEOTIDE SEQUENCE [LARGE SCALE GENOMIC DNA]</scope>
    <source>
        <strain evidence="3 4">AB-hyl4</strain>
    </source>
</reference>
<keyword evidence="1" id="KW-0808">Transferase</keyword>
<dbReference type="EMBL" id="JBGUBD010000002">
    <property type="protein sequence ID" value="MFA9477173.1"/>
    <property type="molecule type" value="Genomic_DNA"/>
</dbReference>
<keyword evidence="4" id="KW-1185">Reference proteome</keyword>
<comment type="caution">
    <text evidence="3">The sequence shown here is derived from an EMBL/GenBank/DDBJ whole genome shotgun (WGS) entry which is preliminary data.</text>
</comment>
<name>A0ABV4U4E1_9BACT</name>
<accession>A0ABV4U4E1</accession>
<dbReference type="InterPro" id="IPR019845">
    <property type="entry name" value="Squalene/phytoene_synthase_CS"/>
</dbReference>
<dbReference type="InterPro" id="IPR044843">
    <property type="entry name" value="Trans_IPPS_bact-type"/>
</dbReference>
<feature type="compositionally biased region" description="Polar residues" evidence="2">
    <location>
        <begin position="81"/>
        <end position="93"/>
    </location>
</feature>
<dbReference type="InterPro" id="IPR033904">
    <property type="entry name" value="Trans_IPPS_HH"/>
</dbReference>